<proteinExistence type="inferred from homology"/>
<evidence type="ECO:0000313" key="5">
    <source>
        <dbReference type="Proteomes" id="UP001320272"/>
    </source>
</evidence>
<dbReference type="Pfam" id="PF01381">
    <property type="entry name" value="HTH_3"/>
    <property type="match status" value="1"/>
</dbReference>
<feature type="domain" description="HTH cro/C1-type" evidence="3">
    <location>
        <begin position="13"/>
        <end position="67"/>
    </location>
</feature>
<dbReference type="Pfam" id="PF06114">
    <property type="entry name" value="Peptidase_M78"/>
    <property type="match status" value="1"/>
</dbReference>
<dbReference type="RefSeq" id="WP_234253462.1">
    <property type="nucleotide sequence ID" value="NZ_JABFTV010000003.1"/>
</dbReference>
<keyword evidence="5" id="KW-1185">Reference proteome</keyword>
<sequence>MSRGISTFEPERLKQALAARRLSQVQLASMVGVSPSTVSKWRAGQQTPTAEVLERLANVINVGAEWFTRPAFSRGSTPLFRSNASAHVAARSMLEARLDWAREMSEKLEEFVDYPRLNLPERDFRNPEEITDQDIEEAATECRDLWRLGRAPIPDLALAVEGAGVILVREETGVPQIEGLSAWNAVGDRPFILLSADKDNGFRSRFDLAHELGHLILHKHIPKATERERHKLMESQAHRFAGAFLLPQESFLGEIKTPVTLDSLLLSKQRWGVSVAAIIMRLVALDIVSDQEKIYLFKRRSARWGAKSEPYDNSRKPELPRVLRRTIEMLVNEGIITLESIPGHIGLSKSDIEMLAGLPVGYLEGGASVFELATLRRPGTEKKITGGKSPTSPAKVLEFSNRSKC</sequence>
<protein>
    <submittedName>
        <fullName evidence="4">ImmA/IrrE family metallo-endopeptidase</fullName>
    </submittedName>
</protein>
<dbReference type="InterPro" id="IPR010982">
    <property type="entry name" value="Lambda_DNA-bd_dom_sf"/>
</dbReference>
<feature type="region of interest" description="Disordered" evidence="2">
    <location>
        <begin position="381"/>
        <end position="405"/>
    </location>
</feature>
<gene>
    <name evidence="4" type="ORF">HOP59_08215</name>
</gene>
<dbReference type="SMART" id="SM00530">
    <property type="entry name" value="HTH_XRE"/>
    <property type="match status" value="1"/>
</dbReference>
<organism evidence="4 5">
    <name type="scientific">Billgrantia aerodenitrificans</name>
    <dbReference type="NCBI Taxonomy" id="2733483"/>
    <lineage>
        <taxon>Bacteria</taxon>
        <taxon>Pseudomonadati</taxon>
        <taxon>Pseudomonadota</taxon>
        <taxon>Gammaproteobacteria</taxon>
        <taxon>Oceanospirillales</taxon>
        <taxon>Halomonadaceae</taxon>
        <taxon>Billgrantia</taxon>
    </lineage>
</organism>
<dbReference type="PROSITE" id="PS50943">
    <property type="entry name" value="HTH_CROC1"/>
    <property type="match status" value="1"/>
</dbReference>
<comment type="similarity">
    <text evidence="1">Belongs to the short-chain fatty acyl-CoA assimilation regulator (ScfR) family.</text>
</comment>
<dbReference type="InterPro" id="IPR052345">
    <property type="entry name" value="Rad_response_metalloprotease"/>
</dbReference>
<accession>A0ABS9AQV4</accession>
<dbReference type="Gene3D" id="1.10.10.2910">
    <property type="match status" value="1"/>
</dbReference>
<evidence type="ECO:0000259" key="3">
    <source>
        <dbReference type="PROSITE" id="PS50943"/>
    </source>
</evidence>
<dbReference type="PANTHER" id="PTHR43236">
    <property type="entry name" value="ANTITOXIN HIGA1"/>
    <property type="match status" value="1"/>
</dbReference>
<dbReference type="EMBL" id="JABFTV010000003">
    <property type="protein sequence ID" value="MCE8024114.1"/>
    <property type="molecule type" value="Genomic_DNA"/>
</dbReference>
<name>A0ABS9AQV4_9GAMM</name>
<dbReference type="Proteomes" id="UP001320272">
    <property type="component" value="Unassembled WGS sequence"/>
</dbReference>
<evidence type="ECO:0000313" key="4">
    <source>
        <dbReference type="EMBL" id="MCE8024114.1"/>
    </source>
</evidence>
<evidence type="ECO:0000256" key="1">
    <source>
        <dbReference type="ARBA" id="ARBA00007227"/>
    </source>
</evidence>
<dbReference type="SUPFAM" id="SSF47413">
    <property type="entry name" value="lambda repressor-like DNA-binding domains"/>
    <property type="match status" value="1"/>
</dbReference>
<dbReference type="PANTHER" id="PTHR43236:SF1">
    <property type="entry name" value="BLL7220 PROTEIN"/>
    <property type="match status" value="1"/>
</dbReference>
<dbReference type="CDD" id="cd00093">
    <property type="entry name" value="HTH_XRE"/>
    <property type="match status" value="1"/>
</dbReference>
<dbReference type="InterPro" id="IPR010359">
    <property type="entry name" value="IrrE_HExxH"/>
</dbReference>
<comment type="caution">
    <text evidence="4">The sequence shown here is derived from an EMBL/GenBank/DDBJ whole genome shotgun (WGS) entry which is preliminary data.</text>
</comment>
<dbReference type="InterPro" id="IPR001387">
    <property type="entry name" value="Cro/C1-type_HTH"/>
</dbReference>
<reference evidence="4 5" key="1">
    <citation type="journal article" date="2021" name="Front. Microbiol.">
        <title>Aerobic Denitrification and Heterotrophic Sulfur Oxidation in the Genus Halomonas Revealed by Six Novel Species Characterizations and Genome-Based Analysis.</title>
        <authorList>
            <person name="Wang L."/>
            <person name="Shao Z."/>
        </authorList>
    </citation>
    <scope>NUCLEOTIDE SEQUENCE [LARGE SCALE GENOMIC DNA]</scope>
    <source>
        <strain evidence="4 5">MCCC 1A11058</strain>
    </source>
</reference>
<dbReference type="Gene3D" id="1.10.260.40">
    <property type="entry name" value="lambda repressor-like DNA-binding domains"/>
    <property type="match status" value="1"/>
</dbReference>
<evidence type="ECO:0000256" key="2">
    <source>
        <dbReference type="SAM" id="MobiDB-lite"/>
    </source>
</evidence>